<keyword evidence="1 3" id="KW-0853">WD repeat</keyword>
<organism evidence="4 5">
    <name type="scientific">Desulfobotulus mexicanus</name>
    <dbReference type="NCBI Taxonomy" id="2586642"/>
    <lineage>
        <taxon>Bacteria</taxon>
        <taxon>Pseudomonadati</taxon>
        <taxon>Thermodesulfobacteriota</taxon>
        <taxon>Desulfobacteria</taxon>
        <taxon>Desulfobacterales</taxon>
        <taxon>Desulfobacteraceae</taxon>
        <taxon>Desulfobotulus</taxon>
    </lineage>
</organism>
<dbReference type="PANTHER" id="PTHR44019:SF8">
    <property type="entry name" value="POC1 CENTRIOLAR PROTEIN HOMOLOG"/>
    <property type="match status" value="1"/>
</dbReference>
<protein>
    <submittedName>
        <fullName evidence="4">Uncharacterized protein</fullName>
    </submittedName>
</protein>
<dbReference type="InterPro" id="IPR001680">
    <property type="entry name" value="WD40_rpt"/>
</dbReference>
<proteinExistence type="predicted"/>
<feature type="repeat" description="WD" evidence="3">
    <location>
        <begin position="251"/>
        <end position="292"/>
    </location>
</feature>
<evidence type="ECO:0000256" key="2">
    <source>
        <dbReference type="ARBA" id="ARBA00022737"/>
    </source>
</evidence>
<dbReference type="InterPro" id="IPR020472">
    <property type="entry name" value="WD40_PAC1"/>
</dbReference>
<dbReference type="AlphaFoldDB" id="A0A5S5MFG1"/>
<keyword evidence="5" id="KW-1185">Reference proteome</keyword>
<feature type="repeat" description="WD" evidence="3">
    <location>
        <begin position="452"/>
        <end position="485"/>
    </location>
</feature>
<evidence type="ECO:0000313" key="4">
    <source>
        <dbReference type="EMBL" id="TYT74462.1"/>
    </source>
</evidence>
<evidence type="ECO:0000256" key="1">
    <source>
        <dbReference type="ARBA" id="ARBA00022574"/>
    </source>
</evidence>
<dbReference type="InterPro" id="IPR050505">
    <property type="entry name" value="WDR55/POC1"/>
</dbReference>
<dbReference type="InterPro" id="IPR015943">
    <property type="entry name" value="WD40/YVTN_repeat-like_dom_sf"/>
</dbReference>
<sequence>MYMSSDVPAIRDAKLPAKGMDNAAVQLLLQQLDQLKPDLLPMPAHCISRLDEHTKNIYITMLAAMAMADKSVTDNEARLLHLLQKSLGMDPAATRIFEQAHQWESSDLKDFFRAIREAELDKTFMLDAIILLRLDGPINDAATALLGEMAELMEMEESDIRGLTGLACKILGLPGKTDMPFAWNPYFFGHWHPFLYKRKKIEASLVHTFTGHSDSVNSVAFSPDGKNILSGSADQRLMLWDLVSNANTKTFTGHSGQIYSVTFSPDGKSILSGSWDDTIKLWDLASGKAIKSIAIGSDVNDAAFSPDGKSILSGSDNSLKLWDSASGKNVSNFSGHSGYIFSVTFSPDGKNILSGSQDNSIKLWDTASGKEIKSFTGHGGYVQTVTFSPDGKRVLSSSNDGSIRLWDIDSGNELGNIISNGSKIAFNGILILSFTDKILKVWDIQSKKLLHSFESDNPVNSVSLSPLGDYALSGHHNGEVKLWKL</sequence>
<dbReference type="PANTHER" id="PTHR44019">
    <property type="entry name" value="WD REPEAT-CONTAINING PROTEIN 55"/>
    <property type="match status" value="1"/>
</dbReference>
<dbReference type="PROSITE" id="PS00678">
    <property type="entry name" value="WD_REPEATS_1"/>
    <property type="match status" value="4"/>
</dbReference>
<dbReference type="PROSITE" id="PS50294">
    <property type="entry name" value="WD_REPEATS_REGION"/>
    <property type="match status" value="5"/>
</dbReference>
<dbReference type="SMART" id="SM00320">
    <property type="entry name" value="WD40"/>
    <property type="match status" value="6"/>
</dbReference>
<feature type="repeat" description="WD" evidence="3">
    <location>
        <begin position="333"/>
        <end position="374"/>
    </location>
</feature>
<dbReference type="Gene3D" id="1.10.3680.10">
    <property type="entry name" value="TerB-like"/>
    <property type="match status" value="1"/>
</dbReference>
<dbReference type="CDD" id="cd07177">
    <property type="entry name" value="terB_like"/>
    <property type="match status" value="1"/>
</dbReference>
<gene>
    <name evidence="4" type="ORF">FIM25_09930</name>
</gene>
<feature type="repeat" description="WD" evidence="3">
    <location>
        <begin position="209"/>
        <end position="250"/>
    </location>
</feature>
<dbReference type="PRINTS" id="PR00320">
    <property type="entry name" value="GPROTEINBRPT"/>
</dbReference>
<dbReference type="Pfam" id="PF00400">
    <property type="entry name" value="WD40"/>
    <property type="match status" value="6"/>
</dbReference>
<comment type="caution">
    <text evidence="4">The sequence shown here is derived from an EMBL/GenBank/DDBJ whole genome shotgun (WGS) entry which is preliminary data.</text>
</comment>
<keyword evidence="2" id="KW-0677">Repeat</keyword>
<accession>A0A5S5MFG1</accession>
<reference evidence="4 5" key="1">
    <citation type="submission" date="2019-06" db="EMBL/GenBank/DDBJ databases">
        <title>Desulfobotulus mexicanus sp. nov., a novel sulfate-reducing bacterium isolated from the sediment of an alkaline crater lake in Mexico.</title>
        <authorList>
            <person name="Hirschler-Rea A."/>
        </authorList>
    </citation>
    <scope>NUCLEOTIDE SEQUENCE [LARGE SCALE GENOMIC DNA]</scope>
    <source>
        <strain evidence="4 5">PAR22N</strain>
    </source>
</reference>
<dbReference type="SUPFAM" id="SSF50978">
    <property type="entry name" value="WD40 repeat-like"/>
    <property type="match status" value="1"/>
</dbReference>
<name>A0A5S5MFG1_9BACT</name>
<dbReference type="Gene3D" id="2.130.10.10">
    <property type="entry name" value="YVTN repeat-like/Quinoprotein amine dehydrogenase"/>
    <property type="match status" value="3"/>
</dbReference>
<dbReference type="Proteomes" id="UP000321899">
    <property type="component" value="Unassembled WGS sequence"/>
</dbReference>
<dbReference type="InterPro" id="IPR029024">
    <property type="entry name" value="TerB-like"/>
</dbReference>
<dbReference type="CDD" id="cd00200">
    <property type="entry name" value="WD40"/>
    <property type="match status" value="1"/>
</dbReference>
<dbReference type="InterPro" id="IPR036322">
    <property type="entry name" value="WD40_repeat_dom_sf"/>
</dbReference>
<evidence type="ECO:0000313" key="5">
    <source>
        <dbReference type="Proteomes" id="UP000321899"/>
    </source>
</evidence>
<feature type="repeat" description="WD" evidence="3">
    <location>
        <begin position="375"/>
        <end position="416"/>
    </location>
</feature>
<evidence type="ECO:0000256" key="3">
    <source>
        <dbReference type="PROSITE-ProRule" id="PRU00221"/>
    </source>
</evidence>
<dbReference type="PROSITE" id="PS50082">
    <property type="entry name" value="WD_REPEATS_2"/>
    <property type="match status" value="5"/>
</dbReference>
<dbReference type="OrthoDB" id="9765809at2"/>
<dbReference type="InterPro" id="IPR019775">
    <property type="entry name" value="WD40_repeat_CS"/>
</dbReference>
<dbReference type="EMBL" id="VDMB01000011">
    <property type="protein sequence ID" value="TYT74462.1"/>
    <property type="molecule type" value="Genomic_DNA"/>
</dbReference>
<dbReference type="SUPFAM" id="SSF158682">
    <property type="entry name" value="TerB-like"/>
    <property type="match status" value="1"/>
</dbReference>